<evidence type="ECO:0000256" key="1">
    <source>
        <dbReference type="ARBA" id="ARBA00006814"/>
    </source>
</evidence>
<dbReference type="GO" id="GO:0016485">
    <property type="term" value="P:protein processing"/>
    <property type="evidence" value="ECO:0007669"/>
    <property type="project" value="TreeGrafter"/>
</dbReference>
<dbReference type="CDD" id="cd00518">
    <property type="entry name" value="H2MP"/>
    <property type="match status" value="1"/>
</dbReference>
<dbReference type="EMBL" id="CP058561">
    <property type="protein sequence ID" value="QUH31372.1"/>
    <property type="molecule type" value="Genomic_DNA"/>
</dbReference>
<dbReference type="Proteomes" id="UP000677305">
    <property type="component" value="Chromosome"/>
</dbReference>
<dbReference type="GO" id="GO:0008047">
    <property type="term" value="F:enzyme activator activity"/>
    <property type="evidence" value="ECO:0007669"/>
    <property type="project" value="InterPro"/>
</dbReference>
<proteinExistence type="inferred from homology"/>
<dbReference type="PRINTS" id="PR00446">
    <property type="entry name" value="HYDRGNUPTAKE"/>
</dbReference>
<evidence type="ECO:0000256" key="4">
    <source>
        <dbReference type="ARBA" id="ARBA00022801"/>
    </source>
</evidence>
<name>A0A8J8SE10_9FIRM</name>
<dbReference type="GO" id="GO:0004190">
    <property type="term" value="F:aspartic-type endopeptidase activity"/>
    <property type="evidence" value="ECO:0007669"/>
    <property type="project" value="UniProtKB-KW"/>
</dbReference>
<evidence type="ECO:0000256" key="3">
    <source>
        <dbReference type="ARBA" id="ARBA00022750"/>
    </source>
</evidence>
<organism evidence="5 6">
    <name type="scientific">Vallitalea guaymasensis</name>
    <dbReference type="NCBI Taxonomy" id="1185412"/>
    <lineage>
        <taxon>Bacteria</taxon>
        <taxon>Bacillati</taxon>
        <taxon>Bacillota</taxon>
        <taxon>Clostridia</taxon>
        <taxon>Lachnospirales</taxon>
        <taxon>Vallitaleaceae</taxon>
        <taxon>Vallitalea</taxon>
    </lineage>
</organism>
<reference evidence="5 6" key="1">
    <citation type="submission" date="2020-07" db="EMBL/GenBank/DDBJ databases">
        <title>Vallitalea guaymasensis genome.</title>
        <authorList>
            <person name="Postec A."/>
        </authorList>
    </citation>
    <scope>NUCLEOTIDE SEQUENCE [LARGE SCALE GENOMIC DNA]</scope>
    <source>
        <strain evidence="5 6">Ra1766G1</strain>
    </source>
</reference>
<keyword evidence="6" id="KW-1185">Reference proteome</keyword>
<keyword evidence="4" id="KW-0378">Hydrolase</keyword>
<dbReference type="RefSeq" id="WP_212691418.1">
    <property type="nucleotide sequence ID" value="NZ_CP058561.1"/>
</dbReference>
<comment type="similarity">
    <text evidence="1">Belongs to the peptidase A31 family.</text>
</comment>
<evidence type="ECO:0000313" key="5">
    <source>
        <dbReference type="EMBL" id="QUH31372.1"/>
    </source>
</evidence>
<dbReference type="NCBIfam" id="TIGR00072">
    <property type="entry name" value="hydrog_prot"/>
    <property type="match status" value="1"/>
</dbReference>
<dbReference type="PANTHER" id="PTHR30302:SF1">
    <property type="entry name" value="HYDROGENASE 2 MATURATION PROTEASE"/>
    <property type="match status" value="1"/>
</dbReference>
<gene>
    <name evidence="5" type="ORF">HYG85_21560</name>
</gene>
<dbReference type="InterPro" id="IPR000671">
    <property type="entry name" value="Peptidase_A31"/>
</dbReference>
<evidence type="ECO:0000256" key="2">
    <source>
        <dbReference type="ARBA" id="ARBA00022670"/>
    </source>
</evidence>
<dbReference type="PANTHER" id="PTHR30302">
    <property type="entry name" value="HYDROGENASE 1 MATURATION PROTEASE"/>
    <property type="match status" value="1"/>
</dbReference>
<dbReference type="SUPFAM" id="SSF53163">
    <property type="entry name" value="HybD-like"/>
    <property type="match status" value="1"/>
</dbReference>
<protein>
    <submittedName>
        <fullName evidence="5">Hydrogenase maturation protease</fullName>
    </submittedName>
</protein>
<accession>A0A8J8SE10</accession>
<dbReference type="InterPro" id="IPR023430">
    <property type="entry name" value="Pept_HybD-like_dom_sf"/>
</dbReference>
<dbReference type="Gene3D" id="3.40.50.1450">
    <property type="entry name" value="HybD-like"/>
    <property type="match status" value="1"/>
</dbReference>
<keyword evidence="3" id="KW-0064">Aspartyl protease</keyword>
<sequence>MNVKIIAIGNPIMMDDGVGISVVKELEEWLIKKEIEIIIGETDMDYCMDYIVDGDFIIIIDATNLGYEPCHVTTCPIRELDDDYRSGYSQHEMSILKGLTLYRKKVEGYFIGIEINTIKYGFELSDILQRGFMCICDNVKEEINKILRGSINA</sequence>
<keyword evidence="2 5" id="KW-0645">Protease</keyword>
<dbReference type="AlphaFoldDB" id="A0A8J8SE10"/>
<dbReference type="KEGG" id="vgu:HYG85_21560"/>
<evidence type="ECO:0000313" key="6">
    <source>
        <dbReference type="Proteomes" id="UP000677305"/>
    </source>
</evidence>
<dbReference type="Pfam" id="PF01750">
    <property type="entry name" value="HycI"/>
    <property type="match status" value="1"/>
</dbReference>